<accession>A0A0C1Z6W0</accession>
<dbReference type="Pfam" id="PF03091">
    <property type="entry name" value="CutA1"/>
    <property type="match status" value="1"/>
</dbReference>
<dbReference type="GO" id="GO:0010038">
    <property type="term" value="P:response to metal ion"/>
    <property type="evidence" value="ECO:0007669"/>
    <property type="project" value="InterPro"/>
</dbReference>
<evidence type="ECO:0000313" key="3">
    <source>
        <dbReference type="Proteomes" id="UP000031599"/>
    </source>
</evidence>
<evidence type="ECO:0000256" key="1">
    <source>
        <dbReference type="ARBA" id="ARBA00010169"/>
    </source>
</evidence>
<gene>
    <name evidence="2" type="ORF">DB30_08136</name>
</gene>
<dbReference type="EMBL" id="JMCC02000099">
    <property type="protein sequence ID" value="KIG13369.1"/>
    <property type="molecule type" value="Genomic_DNA"/>
</dbReference>
<evidence type="ECO:0000313" key="2">
    <source>
        <dbReference type="EMBL" id="KIG13369.1"/>
    </source>
</evidence>
<proteinExistence type="inferred from homology"/>
<dbReference type="InterPro" id="IPR011322">
    <property type="entry name" value="N-reg_PII-like_a/b"/>
</dbReference>
<protein>
    <submittedName>
        <fullName evidence="2">Periplasmic divalent cation tolerance protein CutA</fullName>
    </submittedName>
</protein>
<sequence>MPDAGLRLLLCTAPSEVAPDLARALLQAKLIGCANLVPAVRSLYWWDGEIQDDAEVLLLMECTEARADEAVAALAAAHPYDVPKILVIEPNAVNGPYLDWLRAVAPPR</sequence>
<comment type="similarity">
    <text evidence="1">Belongs to the CutA family.</text>
</comment>
<dbReference type="Proteomes" id="UP000031599">
    <property type="component" value="Unassembled WGS sequence"/>
</dbReference>
<dbReference type="AlphaFoldDB" id="A0A0C1Z6W0"/>
<dbReference type="RefSeq" id="WP_052555851.1">
    <property type="nucleotide sequence ID" value="NZ_JMCC02000099.1"/>
</dbReference>
<dbReference type="Gene3D" id="3.30.70.120">
    <property type="match status" value="1"/>
</dbReference>
<dbReference type="InterPro" id="IPR015867">
    <property type="entry name" value="N-reg_PII/ATP_PRibTrfase_C"/>
</dbReference>
<dbReference type="SUPFAM" id="SSF54913">
    <property type="entry name" value="GlnB-like"/>
    <property type="match status" value="1"/>
</dbReference>
<dbReference type="InterPro" id="IPR004323">
    <property type="entry name" value="Ion_tolerance_CutA"/>
</dbReference>
<organism evidence="2 3">
    <name type="scientific">Enhygromyxa salina</name>
    <dbReference type="NCBI Taxonomy" id="215803"/>
    <lineage>
        <taxon>Bacteria</taxon>
        <taxon>Pseudomonadati</taxon>
        <taxon>Myxococcota</taxon>
        <taxon>Polyangia</taxon>
        <taxon>Nannocystales</taxon>
        <taxon>Nannocystaceae</taxon>
        <taxon>Enhygromyxa</taxon>
    </lineage>
</organism>
<reference evidence="2 3" key="1">
    <citation type="submission" date="2014-12" db="EMBL/GenBank/DDBJ databases">
        <title>Genome assembly of Enhygromyxa salina DSM 15201.</title>
        <authorList>
            <person name="Sharma G."/>
            <person name="Subramanian S."/>
        </authorList>
    </citation>
    <scope>NUCLEOTIDE SEQUENCE [LARGE SCALE GENOMIC DNA]</scope>
    <source>
        <strain evidence="2 3">DSM 15201</strain>
    </source>
</reference>
<dbReference type="PANTHER" id="PTHR23419">
    <property type="entry name" value="DIVALENT CATION TOLERANCE CUTA-RELATED"/>
    <property type="match status" value="1"/>
</dbReference>
<name>A0A0C1Z6W0_9BACT</name>
<comment type="caution">
    <text evidence="2">The sequence shown here is derived from an EMBL/GenBank/DDBJ whole genome shotgun (WGS) entry which is preliminary data.</text>
</comment>
<dbReference type="GO" id="GO:0005507">
    <property type="term" value="F:copper ion binding"/>
    <property type="evidence" value="ECO:0007669"/>
    <property type="project" value="TreeGrafter"/>
</dbReference>
<dbReference type="PANTHER" id="PTHR23419:SF8">
    <property type="entry name" value="FI09726P"/>
    <property type="match status" value="1"/>
</dbReference>